<reference evidence="2" key="1">
    <citation type="submission" date="2020-06" db="EMBL/GenBank/DDBJ databases">
        <title>Draft genome of Bugula neritina, a colonial animal packing powerful symbionts and potential medicines.</title>
        <authorList>
            <person name="Rayko M."/>
        </authorList>
    </citation>
    <scope>NUCLEOTIDE SEQUENCE [LARGE SCALE GENOMIC DNA]</scope>
    <source>
        <strain evidence="2">Kwan_BN1</strain>
    </source>
</reference>
<name>A0A7J7JD52_BUGNE</name>
<accession>A0A7J7JD52</accession>
<feature type="compositionally biased region" description="Basic and acidic residues" evidence="1">
    <location>
        <begin position="89"/>
        <end position="103"/>
    </location>
</feature>
<dbReference type="EMBL" id="VXIV02002699">
    <property type="protein sequence ID" value="KAF6023541.1"/>
    <property type="molecule type" value="Genomic_DNA"/>
</dbReference>
<feature type="region of interest" description="Disordered" evidence="1">
    <location>
        <begin position="220"/>
        <end position="263"/>
    </location>
</feature>
<keyword evidence="3" id="KW-1185">Reference proteome</keyword>
<organism evidence="2 3">
    <name type="scientific">Bugula neritina</name>
    <name type="common">Brown bryozoan</name>
    <name type="synonym">Sertularia neritina</name>
    <dbReference type="NCBI Taxonomy" id="10212"/>
    <lineage>
        <taxon>Eukaryota</taxon>
        <taxon>Metazoa</taxon>
        <taxon>Spiralia</taxon>
        <taxon>Lophotrochozoa</taxon>
        <taxon>Bryozoa</taxon>
        <taxon>Gymnolaemata</taxon>
        <taxon>Cheilostomatida</taxon>
        <taxon>Flustrina</taxon>
        <taxon>Buguloidea</taxon>
        <taxon>Bugulidae</taxon>
        <taxon>Bugula</taxon>
    </lineage>
</organism>
<dbReference type="Proteomes" id="UP000593567">
    <property type="component" value="Unassembled WGS sequence"/>
</dbReference>
<evidence type="ECO:0000313" key="2">
    <source>
        <dbReference type="EMBL" id="KAF6023541.1"/>
    </source>
</evidence>
<feature type="region of interest" description="Disordered" evidence="1">
    <location>
        <begin position="1"/>
        <end position="171"/>
    </location>
</feature>
<evidence type="ECO:0000256" key="1">
    <source>
        <dbReference type="SAM" id="MobiDB-lite"/>
    </source>
</evidence>
<feature type="region of interest" description="Disordered" evidence="1">
    <location>
        <begin position="275"/>
        <end position="299"/>
    </location>
</feature>
<feature type="compositionally biased region" description="Basic and acidic residues" evidence="1">
    <location>
        <begin position="280"/>
        <end position="299"/>
    </location>
</feature>
<proteinExistence type="predicted"/>
<feature type="compositionally biased region" description="Low complexity" evidence="1">
    <location>
        <begin position="225"/>
        <end position="237"/>
    </location>
</feature>
<dbReference type="AlphaFoldDB" id="A0A7J7JD52"/>
<sequence>MEDSTNISADGYEAEGEEFYQASSTVETAVNRHEAERVETAEGKPSTETREVLGTSLLTTGELDKELLEDRDPESEEDYASISSENEEERNKEIEEELIKCDAEVTQSSQNEIVIESQKTEPDSKETCSTSQIEREQGDSQGVAQVETESRSDGNDEKITQKLETDFSKSTENLEIVKVESETTQGDTQVEVQSDAQVTVHGTQSLGSTNPTAKKEVLENMSTHETSSTLNNTELSTKMGSQTNTNEEPATLQPGTRKEGRVQFAEQCKEEVADIVETLDDSRERSRPERHSIEEEVSV</sequence>
<comment type="caution">
    <text evidence="2">The sequence shown here is derived from an EMBL/GenBank/DDBJ whole genome shotgun (WGS) entry which is preliminary data.</text>
</comment>
<protein>
    <submittedName>
        <fullName evidence="2">Uncharacterized protein</fullName>
    </submittedName>
</protein>
<gene>
    <name evidence="2" type="ORF">EB796_018138</name>
</gene>
<evidence type="ECO:0000313" key="3">
    <source>
        <dbReference type="Proteomes" id="UP000593567"/>
    </source>
</evidence>
<feature type="compositionally biased region" description="Polar residues" evidence="1">
    <location>
        <begin position="238"/>
        <end position="248"/>
    </location>
</feature>
<feature type="compositionally biased region" description="Basic and acidic residues" evidence="1">
    <location>
        <begin position="148"/>
        <end position="169"/>
    </location>
</feature>
<feature type="compositionally biased region" description="Basic and acidic residues" evidence="1">
    <location>
        <begin position="30"/>
        <end position="51"/>
    </location>
</feature>